<dbReference type="AlphaFoldDB" id="A0A1T5BVF7"/>
<keyword evidence="3" id="KW-0804">Transcription</keyword>
<name>A0A1T5BVF7_9HYPH</name>
<dbReference type="InterPro" id="IPR036388">
    <property type="entry name" value="WH-like_DNA-bd_sf"/>
</dbReference>
<dbReference type="SUPFAM" id="SSF46785">
    <property type="entry name" value="Winged helix' DNA-binding domain"/>
    <property type="match status" value="1"/>
</dbReference>
<dbReference type="InterPro" id="IPR036390">
    <property type="entry name" value="WH_DNA-bd_sf"/>
</dbReference>
<dbReference type="EMBL" id="FUYX01000002">
    <property type="protein sequence ID" value="SKB51176.1"/>
    <property type="molecule type" value="Genomic_DNA"/>
</dbReference>
<gene>
    <name evidence="5" type="ORF">SAMN05660750_01065</name>
</gene>
<evidence type="ECO:0000259" key="4">
    <source>
        <dbReference type="PROSITE" id="PS51000"/>
    </source>
</evidence>
<dbReference type="InterPro" id="IPR014036">
    <property type="entry name" value="DeoR-like_C"/>
</dbReference>
<proteinExistence type="predicted"/>
<evidence type="ECO:0000256" key="1">
    <source>
        <dbReference type="ARBA" id="ARBA00022491"/>
    </source>
</evidence>
<dbReference type="Pfam" id="PF00455">
    <property type="entry name" value="DeoRC"/>
    <property type="match status" value="1"/>
</dbReference>
<dbReference type="Proteomes" id="UP000190130">
    <property type="component" value="Unassembled WGS sequence"/>
</dbReference>
<dbReference type="InterPro" id="IPR037171">
    <property type="entry name" value="NagB/RpiA_transferase-like"/>
</dbReference>
<dbReference type="Gene3D" id="1.10.10.10">
    <property type="entry name" value="Winged helix-like DNA-binding domain superfamily/Winged helix DNA-binding domain"/>
    <property type="match status" value="1"/>
</dbReference>
<protein>
    <submittedName>
        <fullName evidence="5">Transcriptional regulator, DeoR family</fullName>
    </submittedName>
</protein>
<feature type="domain" description="HTH deoR-type" evidence="4">
    <location>
        <begin position="30"/>
        <end position="85"/>
    </location>
</feature>
<accession>A0A1T5BVF7</accession>
<keyword evidence="2" id="KW-0805">Transcription regulation</keyword>
<evidence type="ECO:0000256" key="3">
    <source>
        <dbReference type="ARBA" id="ARBA00023163"/>
    </source>
</evidence>
<dbReference type="Pfam" id="PF08220">
    <property type="entry name" value="HTH_DeoR"/>
    <property type="match status" value="1"/>
</dbReference>
<keyword evidence="1" id="KW-0678">Repressor</keyword>
<evidence type="ECO:0000313" key="5">
    <source>
        <dbReference type="EMBL" id="SKB51176.1"/>
    </source>
</evidence>
<dbReference type="InterPro" id="IPR001034">
    <property type="entry name" value="DeoR_HTH"/>
</dbReference>
<dbReference type="GO" id="GO:0003700">
    <property type="term" value="F:DNA-binding transcription factor activity"/>
    <property type="evidence" value="ECO:0007669"/>
    <property type="project" value="InterPro"/>
</dbReference>
<dbReference type="SUPFAM" id="SSF100950">
    <property type="entry name" value="NagB/RpiA/CoA transferase-like"/>
    <property type="match status" value="1"/>
</dbReference>
<organism evidence="5 6">
    <name type="scientific">Bosea thiooxidans</name>
    <dbReference type="NCBI Taxonomy" id="53254"/>
    <lineage>
        <taxon>Bacteria</taxon>
        <taxon>Pseudomonadati</taxon>
        <taxon>Pseudomonadota</taxon>
        <taxon>Alphaproteobacteria</taxon>
        <taxon>Hyphomicrobiales</taxon>
        <taxon>Boseaceae</taxon>
        <taxon>Bosea</taxon>
    </lineage>
</organism>
<dbReference type="PANTHER" id="PTHR30363:SF4">
    <property type="entry name" value="GLYCEROL-3-PHOSPHATE REGULON REPRESSOR"/>
    <property type="match status" value="1"/>
</dbReference>
<dbReference type="PANTHER" id="PTHR30363">
    <property type="entry name" value="HTH-TYPE TRANSCRIPTIONAL REGULATOR SRLR-RELATED"/>
    <property type="match status" value="1"/>
</dbReference>
<reference evidence="5 6" key="1">
    <citation type="submission" date="2017-02" db="EMBL/GenBank/DDBJ databases">
        <authorList>
            <person name="Peterson S.W."/>
        </authorList>
    </citation>
    <scope>NUCLEOTIDE SEQUENCE [LARGE SCALE GENOMIC DNA]</scope>
    <source>
        <strain evidence="5 6">DSM 9653</strain>
    </source>
</reference>
<dbReference type="SMART" id="SM01134">
    <property type="entry name" value="DeoRC"/>
    <property type="match status" value="1"/>
</dbReference>
<evidence type="ECO:0000313" key="6">
    <source>
        <dbReference type="Proteomes" id="UP000190130"/>
    </source>
</evidence>
<dbReference type="PRINTS" id="PR00037">
    <property type="entry name" value="HTHLACR"/>
</dbReference>
<evidence type="ECO:0000256" key="2">
    <source>
        <dbReference type="ARBA" id="ARBA00023015"/>
    </source>
</evidence>
<dbReference type="SMART" id="SM00420">
    <property type="entry name" value="HTH_DEOR"/>
    <property type="match status" value="1"/>
</dbReference>
<dbReference type="PROSITE" id="PS51000">
    <property type="entry name" value="HTH_DEOR_2"/>
    <property type="match status" value="1"/>
</dbReference>
<sequence length="279" mass="29356">MRPPRPGLPVAASPRHGIVMSPSAPDIETLTPRQRQILDVVQELGFTTLETLAERFGVSAQTVRREIIRLQAGNFLQRFHGGAGLASGGIRSAYAQKLTVSPHGKQRIGAAVAGIVPPGASVFLDVGTTVEAAARALINKPGLRVVTASVGVAQIFCRNGVFDVVVTGGTTRGANGSLVGQAAIASIMGFRFDYAIIGLGGFDDDGAPMDFDLEKIAVRQAAIGRSRQVLALADHSKFEQVGTARVAPAETMSLIVVDAEPGPRLRASWERSGTRWLVA</sequence>
<dbReference type="InterPro" id="IPR050313">
    <property type="entry name" value="Carb_Metab_HTH_regulators"/>
</dbReference>